<proteinExistence type="predicted"/>
<reference evidence="2" key="1">
    <citation type="submission" date="2021-01" db="UniProtKB">
        <authorList>
            <consortium name="EnsemblMetazoa"/>
        </authorList>
    </citation>
    <scope>IDENTIFICATION</scope>
</reference>
<evidence type="ECO:0000313" key="3">
    <source>
        <dbReference type="Proteomes" id="UP000002358"/>
    </source>
</evidence>
<dbReference type="RefSeq" id="XP_031776791.1">
    <property type="nucleotide sequence ID" value="XM_031920931.1"/>
</dbReference>
<accession>A0A7M7PW21</accession>
<feature type="region of interest" description="Disordered" evidence="1">
    <location>
        <begin position="71"/>
        <end position="107"/>
    </location>
</feature>
<keyword evidence="3" id="KW-1185">Reference proteome</keyword>
<evidence type="ECO:0000313" key="2">
    <source>
        <dbReference type="EnsemblMetazoa" id="XP_031776791"/>
    </source>
</evidence>
<dbReference type="EnsemblMetazoa" id="XM_031920931">
    <property type="protein sequence ID" value="XP_031776791"/>
    <property type="gene ID" value="LOC116415764"/>
</dbReference>
<dbReference type="Proteomes" id="UP000002358">
    <property type="component" value="Chromosome 1"/>
</dbReference>
<sequence>MDIQNVDYTCGFCKEKMEFFKVKDHPCIRPFPALHITDDKIIYPQDANGTTYQQNPNDNHYSDPVDYYATHEEEEFRNHTSKPSSQPSDTLVNVPQESLSTSCKTGTSTDTTATVNLVEESSQQLQPAPKLQQQKHVSAIWKHAKKKQRWQIFDLFTLSKSI</sequence>
<dbReference type="GeneID" id="116415764"/>
<evidence type="ECO:0000256" key="1">
    <source>
        <dbReference type="SAM" id="MobiDB-lite"/>
    </source>
</evidence>
<organism evidence="2 3">
    <name type="scientific">Nasonia vitripennis</name>
    <name type="common">Parasitic wasp</name>
    <dbReference type="NCBI Taxonomy" id="7425"/>
    <lineage>
        <taxon>Eukaryota</taxon>
        <taxon>Metazoa</taxon>
        <taxon>Ecdysozoa</taxon>
        <taxon>Arthropoda</taxon>
        <taxon>Hexapoda</taxon>
        <taxon>Insecta</taxon>
        <taxon>Pterygota</taxon>
        <taxon>Neoptera</taxon>
        <taxon>Endopterygota</taxon>
        <taxon>Hymenoptera</taxon>
        <taxon>Apocrita</taxon>
        <taxon>Proctotrupomorpha</taxon>
        <taxon>Chalcidoidea</taxon>
        <taxon>Pteromalidae</taxon>
        <taxon>Pteromalinae</taxon>
        <taxon>Nasonia</taxon>
    </lineage>
</organism>
<dbReference type="AlphaFoldDB" id="A0A7M7PW21"/>
<name>A0A7M7PW21_NASVI</name>
<feature type="compositionally biased region" description="Polar residues" evidence="1">
    <location>
        <begin position="81"/>
        <end position="99"/>
    </location>
</feature>
<protein>
    <submittedName>
        <fullName evidence="2">Uncharacterized protein</fullName>
    </submittedName>
</protein>